<protein>
    <submittedName>
        <fullName evidence="2">Sugar phosphate isomerase/epimerase</fullName>
    </submittedName>
</protein>
<dbReference type="KEGG" id="vgu:HYG85_15655"/>
<dbReference type="RefSeq" id="WP_212690445.1">
    <property type="nucleotide sequence ID" value="NZ_CP058561.1"/>
</dbReference>
<keyword evidence="2" id="KW-0413">Isomerase</keyword>
<organism evidence="2 3">
    <name type="scientific">Vallitalea guaymasensis</name>
    <dbReference type="NCBI Taxonomy" id="1185412"/>
    <lineage>
        <taxon>Bacteria</taxon>
        <taxon>Bacillati</taxon>
        <taxon>Bacillota</taxon>
        <taxon>Clostridia</taxon>
        <taxon>Lachnospirales</taxon>
        <taxon>Vallitaleaceae</taxon>
        <taxon>Vallitalea</taxon>
    </lineage>
</organism>
<dbReference type="AlphaFoldDB" id="A0A8J8SCV9"/>
<dbReference type="Gene3D" id="3.20.20.150">
    <property type="entry name" value="Divalent-metal-dependent TIM barrel enzymes"/>
    <property type="match status" value="1"/>
</dbReference>
<dbReference type="PANTHER" id="PTHR12110">
    <property type="entry name" value="HYDROXYPYRUVATE ISOMERASE"/>
    <property type="match status" value="1"/>
</dbReference>
<sequence length="290" mass="32717">MKLGVSSYSFLRLVQEGKMKQIDVIKKAKEMGFDAVEFINFILEDGETDESFAKRAYEESKKVGIDIESYTISSDFINGSNGDLEAEIERVKREVDIANILGAKSMRHDATIGFTDDYTGQRSFEHALPILIRGYREVTEYAMKYGIKTMVENHGFFCQDSSRVEKLVNGVNHPNFGVLIDMGNFVCVDEQPEKALGVLMPYAFHVHAKDFHIKSGMLPDPGRGWFQSRGGNYLRGSIIGHGDVPILQCLRIMKKYNYDGVLSIEFEGLEDPLTGIEVGLENLRKYIEMA</sequence>
<accession>A0A8J8SCV9</accession>
<dbReference type="PANTHER" id="PTHR12110:SF53">
    <property type="entry name" value="BLR5974 PROTEIN"/>
    <property type="match status" value="1"/>
</dbReference>
<evidence type="ECO:0000313" key="3">
    <source>
        <dbReference type="Proteomes" id="UP000677305"/>
    </source>
</evidence>
<proteinExistence type="predicted"/>
<dbReference type="InterPro" id="IPR013022">
    <property type="entry name" value="Xyl_isomerase-like_TIM-brl"/>
</dbReference>
<dbReference type="GO" id="GO:0016853">
    <property type="term" value="F:isomerase activity"/>
    <property type="evidence" value="ECO:0007669"/>
    <property type="project" value="UniProtKB-KW"/>
</dbReference>
<dbReference type="Pfam" id="PF01261">
    <property type="entry name" value="AP_endonuc_2"/>
    <property type="match status" value="1"/>
</dbReference>
<keyword evidence="3" id="KW-1185">Reference proteome</keyword>
<name>A0A8J8SCV9_9FIRM</name>
<evidence type="ECO:0000313" key="2">
    <source>
        <dbReference type="EMBL" id="QUH30263.1"/>
    </source>
</evidence>
<dbReference type="Proteomes" id="UP000677305">
    <property type="component" value="Chromosome"/>
</dbReference>
<reference evidence="2 3" key="1">
    <citation type="submission" date="2020-07" db="EMBL/GenBank/DDBJ databases">
        <title>Vallitalea guaymasensis genome.</title>
        <authorList>
            <person name="Postec A."/>
        </authorList>
    </citation>
    <scope>NUCLEOTIDE SEQUENCE [LARGE SCALE GENOMIC DNA]</scope>
    <source>
        <strain evidence="2 3">Ra1766G1</strain>
    </source>
</reference>
<feature type="domain" description="Xylose isomerase-like TIM barrel" evidence="1">
    <location>
        <begin position="25"/>
        <end position="285"/>
    </location>
</feature>
<dbReference type="InterPro" id="IPR036237">
    <property type="entry name" value="Xyl_isomerase-like_sf"/>
</dbReference>
<evidence type="ECO:0000259" key="1">
    <source>
        <dbReference type="Pfam" id="PF01261"/>
    </source>
</evidence>
<dbReference type="EMBL" id="CP058561">
    <property type="protein sequence ID" value="QUH30263.1"/>
    <property type="molecule type" value="Genomic_DNA"/>
</dbReference>
<dbReference type="SUPFAM" id="SSF51658">
    <property type="entry name" value="Xylose isomerase-like"/>
    <property type="match status" value="1"/>
</dbReference>
<gene>
    <name evidence="2" type="ORF">HYG85_15655</name>
</gene>
<dbReference type="InterPro" id="IPR050312">
    <property type="entry name" value="IolE/XylAMocC-like"/>
</dbReference>